<organism evidence="2 3">
    <name type="scientific">Stenotrophomonas nematodicola</name>
    <dbReference type="NCBI Taxonomy" id="2656746"/>
    <lineage>
        <taxon>Bacteria</taxon>
        <taxon>Pseudomonadati</taxon>
        <taxon>Pseudomonadota</taxon>
        <taxon>Gammaproteobacteria</taxon>
        <taxon>Lysobacterales</taxon>
        <taxon>Lysobacteraceae</taxon>
        <taxon>Stenotrophomonas</taxon>
    </lineage>
</organism>
<evidence type="ECO:0008006" key="4">
    <source>
        <dbReference type="Google" id="ProtNLM"/>
    </source>
</evidence>
<sequence>MLIGHRYERTPGGDLHIHSHNRVQAGLVLFVAIVALAVPGAFVVGALVDDRSPLARLAPLSWLLVVLAFLLLVALAAVLLVYTETSETLTLSRRDGVGQRHTRTLSGRRTPVNAAFALHGLSGLQLRWHGTLHRGTTQLWLVHHDGSETLLTPGNVAVLPGTRRTDRWLGVLADYLQLPVPVAVLEAPRAAPARAAEEDTDTVAPAPASADKAGAGVRLFFGLLGAFLAVLELTQLLSLLTALATARIRVGGYRVSAHTYYWSEQPLAYAFNVLFGVAMVGLVGMFAIGCLRLALFGRLGSAR</sequence>
<feature type="transmembrane region" description="Helical" evidence="1">
    <location>
        <begin position="60"/>
        <end position="83"/>
    </location>
</feature>
<evidence type="ECO:0000256" key="1">
    <source>
        <dbReference type="SAM" id="Phobius"/>
    </source>
</evidence>
<dbReference type="EMBL" id="JBHGCJ010000027">
    <property type="protein sequence ID" value="MFG6111727.1"/>
    <property type="molecule type" value="Genomic_DNA"/>
</dbReference>
<evidence type="ECO:0000313" key="2">
    <source>
        <dbReference type="EMBL" id="MFG6111727.1"/>
    </source>
</evidence>
<dbReference type="Proteomes" id="UP001605261">
    <property type="component" value="Unassembled WGS sequence"/>
</dbReference>
<keyword evidence="1" id="KW-1133">Transmembrane helix</keyword>
<accession>A0ABW7D3G0</accession>
<feature type="transmembrane region" description="Helical" evidence="1">
    <location>
        <begin position="268"/>
        <end position="295"/>
    </location>
</feature>
<feature type="transmembrane region" description="Helical" evidence="1">
    <location>
        <begin position="219"/>
        <end position="248"/>
    </location>
</feature>
<keyword evidence="1" id="KW-0812">Transmembrane</keyword>
<comment type="caution">
    <text evidence="2">The sequence shown here is derived from an EMBL/GenBank/DDBJ whole genome shotgun (WGS) entry which is preliminary data.</text>
</comment>
<proteinExistence type="predicted"/>
<reference evidence="2 3" key="1">
    <citation type="submission" date="2024-09" db="EMBL/GenBank/DDBJ databases">
        <authorList>
            <consortium name="All-Russian atlas of soil microorganisms"/>
            <consortium name="as a basis for the search for new antimicrobial producers and enzymes with unique properties"/>
            <person name="Sokolova E.A."/>
            <person name="Voronina E.N."/>
        </authorList>
    </citation>
    <scope>NUCLEOTIDE SEQUENCE [LARGE SCALE GENOMIC DNA]</scope>
    <source>
        <strain evidence="2 3">AF-22b-331.1</strain>
    </source>
</reference>
<protein>
    <recommendedName>
        <fullName evidence="4">PH domain-containing protein</fullName>
    </recommendedName>
</protein>
<feature type="transmembrane region" description="Helical" evidence="1">
    <location>
        <begin position="27"/>
        <end position="48"/>
    </location>
</feature>
<name>A0ABW7D3G0_9GAMM</name>
<dbReference type="RefSeq" id="WP_394164887.1">
    <property type="nucleotide sequence ID" value="NZ_JBHGCJ010000027.1"/>
</dbReference>
<keyword evidence="3" id="KW-1185">Reference proteome</keyword>
<keyword evidence="1" id="KW-0472">Membrane</keyword>
<gene>
    <name evidence="2" type="ORF">ACEU0G_002070</name>
</gene>
<evidence type="ECO:0000313" key="3">
    <source>
        <dbReference type="Proteomes" id="UP001605261"/>
    </source>
</evidence>